<comment type="caution">
    <text evidence="1">The sequence shown here is derived from an EMBL/GenBank/DDBJ whole genome shotgun (WGS) entry which is preliminary data.</text>
</comment>
<evidence type="ECO:0000313" key="2">
    <source>
        <dbReference type="Proteomes" id="UP000241808"/>
    </source>
</evidence>
<dbReference type="AlphaFoldDB" id="A0A2T4ZGJ7"/>
<proteinExistence type="predicted"/>
<accession>A0A2T4ZGJ7</accession>
<keyword evidence="2" id="KW-1185">Reference proteome</keyword>
<gene>
    <name evidence="1" type="ORF">C8P69_102433</name>
</gene>
<sequence>MNRMSKLLGFALVAGCGLAMGLVAMPDGRASVSGPVLHVSPSSADLDHAHGAFDTFRNRLDQAPRQDEAAGKQAAIRGERADCARHTWPYIPQACQTSASGGHLRQIRTVALDQTTN</sequence>
<dbReference type="EMBL" id="PZZL01000002">
    <property type="protein sequence ID" value="PTM61047.1"/>
    <property type="molecule type" value="Genomic_DNA"/>
</dbReference>
<name>A0A2T4ZGJ7_9HYPH</name>
<protein>
    <submittedName>
        <fullName evidence="1">Uncharacterized protein</fullName>
    </submittedName>
</protein>
<organism evidence="1 2">
    <name type="scientific">Phreatobacter oligotrophus</name>
    <dbReference type="NCBI Taxonomy" id="1122261"/>
    <lineage>
        <taxon>Bacteria</taxon>
        <taxon>Pseudomonadati</taxon>
        <taxon>Pseudomonadota</taxon>
        <taxon>Alphaproteobacteria</taxon>
        <taxon>Hyphomicrobiales</taxon>
        <taxon>Phreatobacteraceae</taxon>
        <taxon>Phreatobacter</taxon>
    </lineage>
</organism>
<reference evidence="1 2" key="1">
    <citation type="submission" date="2018-04" db="EMBL/GenBank/DDBJ databases">
        <title>Genomic Encyclopedia of Archaeal and Bacterial Type Strains, Phase II (KMG-II): from individual species to whole genera.</title>
        <authorList>
            <person name="Goeker M."/>
        </authorList>
    </citation>
    <scope>NUCLEOTIDE SEQUENCE [LARGE SCALE GENOMIC DNA]</scope>
    <source>
        <strain evidence="1 2">DSM 25521</strain>
    </source>
</reference>
<dbReference type="Proteomes" id="UP000241808">
    <property type="component" value="Unassembled WGS sequence"/>
</dbReference>
<evidence type="ECO:0000313" key="1">
    <source>
        <dbReference type="EMBL" id="PTM61047.1"/>
    </source>
</evidence>